<dbReference type="OMA" id="RTESFCH"/>
<dbReference type="eggNOG" id="ENOG502RVXH">
    <property type="taxonomic scope" value="Eukaryota"/>
</dbReference>
<keyword evidence="2" id="KW-1133">Transmembrane helix</keyword>
<name>G4TEG9_SERID</name>
<proteinExistence type="predicted"/>
<sequence length="323" mass="35644">MASVVQFVWFKQIVHYAAVSAITVFIYDYILTLSLEISLMWTSWGGWLGKFVFFYVRTIPAYLPPYTPPLGKYEEHSSCSFSPIPRCRTLTATGIVLEFTVSLSSTAIFYLRMCTLYQKTRWIIVFITVFFFLSAVAQIIVGTTAMTLLLRFTGSIDGYCGLTGTPPPSAASMIAGAYLSMVPCETVILAATIAHSIWAKKLKLLEGASASLPILTRLYRDGILYFGLALALRLCGAIVWLEAPANLKLSPDYGVYALTSIFACRFFLGLRESISQTNAESFPTTNTDTIALSERPRRSPFSLSTQMTAGNPSEETNVNSTHP</sequence>
<dbReference type="Pfam" id="PF20151">
    <property type="entry name" value="DUF6533"/>
    <property type="match status" value="1"/>
</dbReference>
<gene>
    <name evidence="4" type="ORF">PIIN_03661</name>
</gene>
<dbReference type="AlphaFoldDB" id="G4TEG9"/>
<comment type="caution">
    <text evidence="4">The sequence shown here is derived from an EMBL/GenBank/DDBJ whole genome shotgun (WGS) entry which is preliminary data.</text>
</comment>
<keyword evidence="5" id="KW-1185">Reference proteome</keyword>
<reference evidence="4 5" key="1">
    <citation type="journal article" date="2011" name="PLoS Pathog.">
        <title>Endophytic Life Strategies Decoded by Genome and Transcriptome Analyses of the Mutualistic Root Symbiont Piriformospora indica.</title>
        <authorList>
            <person name="Zuccaro A."/>
            <person name="Lahrmann U."/>
            <person name="Guldener U."/>
            <person name="Langen G."/>
            <person name="Pfiffi S."/>
            <person name="Biedenkopf D."/>
            <person name="Wong P."/>
            <person name="Samans B."/>
            <person name="Grimm C."/>
            <person name="Basiewicz M."/>
            <person name="Murat C."/>
            <person name="Martin F."/>
            <person name="Kogel K.H."/>
        </authorList>
    </citation>
    <scope>NUCLEOTIDE SEQUENCE [LARGE SCALE GENOMIC DNA]</scope>
    <source>
        <strain evidence="4 5">DSM 11827</strain>
    </source>
</reference>
<feature type="region of interest" description="Disordered" evidence="1">
    <location>
        <begin position="298"/>
        <end position="323"/>
    </location>
</feature>
<evidence type="ECO:0000313" key="5">
    <source>
        <dbReference type="Proteomes" id="UP000007148"/>
    </source>
</evidence>
<feature type="transmembrane region" description="Helical" evidence="2">
    <location>
        <begin position="13"/>
        <end position="32"/>
    </location>
</feature>
<dbReference type="InParanoid" id="G4TEG9"/>
<feature type="domain" description="DUF6533" evidence="3">
    <location>
        <begin position="16"/>
        <end position="60"/>
    </location>
</feature>
<dbReference type="OrthoDB" id="3258294at2759"/>
<keyword evidence="2" id="KW-0812">Transmembrane</keyword>
<organism evidence="4 5">
    <name type="scientific">Serendipita indica (strain DSM 11827)</name>
    <name type="common">Root endophyte fungus</name>
    <name type="synonym">Piriformospora indica</name>
    <dbReference type="NCBI Taxonomy" id="1109443"/>
    <lineage>
        <taxon>Eukaryota</taxon>
        <taxon>Fungi</taxon>
        <taxon>Dikarya</taxon>
        <taxon>Basidiomycota</taxon>
        <taxon>Agaricomycotina</taxon>
        <taxon>Agaricomycetes</taxon>
        <taxon>Sebacinales</taxon>
        <taxon>Serendipitaceae</taxon>
        <taxon>Serendipita</taxon>
    </lineage>
</organism>
<feature type="transmembrane region" description="Helical" evidence="2">
    <location>
        <begin position="123"/>
        <end position="150"/>
    </location>
</feature>
<feature type="transmembrane region" description="Helical" evidence="2">
    <location>
        <begin position="253"/>
        <end position="270"/>
    </location>
</feature>
<evidence type="ECO:0000256" key="1">
    <source>
        <dbReference type="SAM" id="MobiDB-lite"/>
    </source>
</evidence>
<dbReference type="EMBL" id="CAFZ01000061">
    <property type="protein sequence ID" value="CCA69720.1"/>
    <property type="molecule type" value="Genomic_DNA"/>
</dbReference>
<protein>
    <recommendedName>
        <fullName evidence="3">DUF6533 domain-containing protein</fullName>
    </recommendedName>
</protein>
<evidence type="ECO:0000259" key="3">
    <source>
        <dbReference type="Pfam" id="PF20151"/>
    </source>
</evidence>
<accession>G4TEG9</accession>
<feature type="transmembrane region" description="Helical" evidence="2">
    <location>
        <begin position="170"/>
        <end position="194"/>
    </location>
</feature>
<dbReference type="HOGENOM" id="CLU_801960_0_0_1"/>
<feature type="transmembrane region" description="Helical" evidence="2">
    <location>
        <begin position="90"/>
        <end position="111"/>
    </location>
</feature>
<evidence type="ECO:0000313" key="4">
    <source>
        <dbReference type="EMBL" id="CCA69720.1"/>
    </source>
</evidence>
<dbReference type="InterPro" id="IPR045340">
    <property type="entry name" value="DUF6533"/>
</dbReference>
<evidence type="ECO:0000256" key="2">
    <source>
        <dbReference type="SAM" id="Phobius"/>
    </source>
</evidence>
<feature type="compositionally biased region" description="Polar residues" evidence="1">
    <location>
        <begin position="301"/>
        <end position="323"/>
    </location>
</feature>
<dbReference type="Proteomes" id="UP000007148">
    <property type="component" value="Unassembled WGS sequence"/>
</dbReference>
<keyword evidence="2" id="KW-0472">Membrane</keyword>
<feature type="transmembrane region" description="Helical" evidence="2">
    <location>
        <begin position="223"/>
        <end position="241"/>
    </location>
</feature>